<dbReference type="OrthoDB" id="270285at2759"/>
<evidence type="ECO:0000256" key="2">
    <source>
        <dbReference type="SAM" id="Phobius"/>
    </source>
</evidence>
<dbReference type="VEuPathDB" id="TriTrypDB:TRSC58_03356"/>
<feature type="transmembrane region" description="Helical" evidence="2">
    <location>
        <begin position="128"/>
        <end position="148"/>
    </location>
</feature>
<dbReference type="Proteomes" id="UP000031737">
    <property type="component" value="Unassembled WGS sequence"/>
</dbReference>
<feature type="transmembrane region" description="Helical" evidence="2">
    <location>
        <begin position="54"/>
        <end position="78"/>
    </location>
</feature>
<dbReference type="AlphaFoldDB" id="A0A061J6K3"/>
<sequence>MGSWNIIDCMGGTSRFITCLTFFIHFIHPLFCITNYCAWVMYQLPVLGASIVHAYLVMSIVATVFYLLVASVFYMWAWRFPEPEEVSKRRRIYGIVVNLLFSDIPLFVIEVKICWKVKFASCIQGTSFVITCISFFYSAVRVWTFFMVKLIKIRAPVVGAQPQFAGSAMYAAESRGAGPPNYSYSGNFAPRDWGAYANVGGEVYRNNVGAFPQERRTPSDAYRRGDRYASGRYGGDQFSTPGGCSPPRI</sequence>
<feature type="transmembrane region" description="Helical" evidence="2">
    <location>
        <begin position="90"/>
        <end position="108"/>
    </location>
</feature>
<feature type="transmembrane region" description="Helical" evidence="2">
    <location>
        <begin position="20"/>
        <end position="42"/>
    </location>
</feature>
<keyword evidence="2" id="KW-1133">Transmembrane helix</keyword>
<evidence type="ECO:0000313" key="3">
    <source>
        <dbReference type="EMBL" id="ESL08932.1"/>
    </source>
</evidence>
<keyword evidence="4" id="KW-1185">Reference proteome</keyword>
<accession>A0A061J6K3</accession>
<dbReference type="EMBL" id="AUPL01003356">
    <property type="protein sequence ID" value="ESL08932.1"/>
    <property type="molecule type" value="Genomic_DNA"/>
</dbReference>
<gene>
    <name evidence="3" type="ORF">TRSC58_03356</name>
</gene>
<organism evidence="3 4">
    <name type="scientific">Trypanosoma rangeli SC58</name>
    <dbReference type="NCBI Taxonomy" id="429131"/>
    <lineage>
        <taxon>Eukaryota</taxon>
        <taxon>Discoba</taxon>
        <taxon>Euglenozoa</taxon>
        <taxon>Kinetoplastea</taxon>
        <taxon>Metakinetoplastina</taxon>
        <taxon>Trypanosomatida</taxon>
        <taxon>Trypanosomatidae</taxon>
        <taxon>Trypanosoma</taxon>
        <taxon>Herpetosoma</taxon>
    </lineage>
</organism>
<keyword evidence="2" id="KW-0812">Transmembrane</keyword>
<protein>
    <submittedName>
        <fullName evidence="3">Uncharacterized protein</fullName>
    </submittedName>
</protein>
<evidence type="ECO:0000256" key="1">
    <source>
        <dbReference type="SAM" id="MobiDB-lite"/>
    </source>
</evidence>
<evidence type="ECO:0000313" key="4">
    <source>
        <dbReference type="Proteomes" id="UP000031737"/>
    </source>
</evidence>
<name>A0A061J6K3_TRYRA</name>
<feature type="compositionally biased region" description="Basic and acidic residues" evidence="1">
    <location>
        <begin position="213"/>
        <end position="229"/>
    </location>
</feature>
<proteinExistence type="predicted"/>
<reference evidence="3 4" key="1">
    <citation type="submission" date="2013-07" db="EMBL/GenBank/DDBJ databases">
        <authorList>
            <person name="Stoco P.H."/>
            <person name="Wagner G."/>
            <person name="Gerber A."/>
            <person name="Zaha A."/>
            <person name="Thompson C."/>
            <person name="Bartholomeu D.C."/>
            <person name="Luckemeyer D.D."/>
            <person name="Bahia D."/>
            <person name="Loreto E."/>
            <person name="Prestes E.B."/>
            <person name="Lima F.M."/>
            <person name="Rodrigues-Luiz G."/>
            <person name="Vallejo G.A."/>
            <person name="Filho J.F."/>
            <person name="Monteiro K.M."/>
            <person name="Tyler K.M."/>
            <person name="de Almeida L.G."/>
            <person name="Ortiz M.F."/>
            <person name="Siervo M.A."/>
            <person name="de Moraes M.H."/>
            <person name="Cunha O.L."/>
            <person name="Mendonca-Neto R."/>
            <person name="Silva R."/>
            <person name="Teixeira S.M."/>
            <person name="Murta S.M."/>
            <person name="Sincero T.C."/>
            <person name="Mendes T.A."/>
            <person name="Urmenyi T.P."/>
            <person name="Silva V.G."/>
            <person name="da Rocha W.D."/>
            <person name="Andersson B."/>
            <person name="Romanha A.J."/>
            <person name="Steindel M."/>
            <person name="de Vasconcelos A.T."/>
            <person name="Grisard E.C."/>
        </authorList>
    </citation>
    <scope>NUCLEOTIDE SEQUENCE [LARGE SCALE GENOMIC DNA]</scope>
    <source>
        <strain evidence="3 4">SC58</strain>
    </source>
</reference>
<comment type="caution">
    <text evidence="3">The sequence shown here is derived from an EMBL/GenBank/DDBJ whole genome shotgun (WGS) entry which is preliminary data.</text>
</comment>
<keyword evidence="2" id="KW-0472">Membrane</keyword>
<feature type="region of interest" description="Disordered" evidence="1">
    <location>
        <begin position="212"/>
        <end position="249"/>
    </location>
</feature>